<dbReference type="SUPFAM" id="SSF47384">
    <property type="entry name" value="Homodimeric domain of signal transducing histidine kinase"/>
    <property type="match status" value="1"/>
</dbReference>
<dbReference type="SUPFAM" id="SSF52172">
    <property type="entry name" value="CheY-like"/>
    <property type="match status" value="1"/>
</dbReference>
<protein>
    <recommendedName>
        <fullName evidence="2">histidine kinase</fullName>
        <ecNumber evidence="2">2.7.13.3</ecNumber>
    </recommendedName>
</protein>
<comment type="caution">
    <text evidence="3">Lacks conserved residue(s) required for the propagation of feature annotation.</text>
</comment>
<evidence type="ECO:0000313" key="7">
    <source>
        <dbReference type="Proteomes" id="UP000069935"/>
    </source>
</evidence>
<accession>A0AAC8ZVJ7</accession>
<reference evidence="7" key="1">
    <citation type="submission" date="2015-08" db="EMBL/GenBank/DDBJ databases">
        <title>Complete Genome Sequence of Azospirillum thiophilum BV-S.</title>
        <authorList>
            <person name="Fomenkov A."/>
            <person name="Vincze T."/>
            <person name="Grabovich M."/>
            <person name="Dubinina G."/>
            <person name="Orlova M."/>
            <person name="Belousova E."/>
            <person name="Roberts R.J."/>
        </authorList>
    </citation>
    <scope>NUCLEOTIDE SEQUENCE [LARGE SCALE GENOMIC DNA]</scope>
    <source>
        <strain evidence="7">BV-S</strain>
    </source>
</reference>
<reference evidence="6 7" key="2">
    <citation type="journal article" date="2016" name="Genome Announc.">
        <title>Complete Genome Sequence of a Strain of Azospirillum thiophilum Isolated from a Sulfide Spring.</title>
        <authorList>
            <person name="Fomenkov A."/>
            <person name="Vincze T."/>
            <person name="Grabovich M."/>
            <person name="Anton B.P."/>
            <person name="Dubinina G."/>
            <person name="Orlova M."/>
            <person name="Belousova E."/>
            <person name="Roberts R.J."/>
        </authorList>
    </citation>
    <scope>NUCLEOTIDE SEQUENCE [LARGE SCALE GENOMIC DNA]</scope>
    <source>
        <strain evidence="6 7">BV-S</strain>
    </source>
</reference>
<organism evidence="6 7">
    <name type="scientific">Azospirillum thiophilum</name>
    <dbReference type="NCBI Taxonomy" id="528244"/>
    <lineage>
        <taxon>Bacteria</taxon>
        <taxon>Pseudomonadati</taxon>
        <taxon>Pseudomonadota</taxon>
        <taxon>Alphaproteobacteria</taxon>
        <taxon>Rhodospirillales</taxon>
        <taxon>Azospirillaceae</taxon>
        <taxon>Azospirillum</taxon>
    </lineage>
</organism>
<evidence type="ECO:0000256" key="1">
    <source>
        <dbReference type="ARBA" id="ARBA00000085"/>
    </source>
</evidence>
<feature type="domain" description="Response regulatory" evidence="5">
    <location>
        <begin position="397"/>
        <end position="509"/>
    </location>
</feature>
<sequence>MREIAPWVLPLGAACTGAAAGLALLLAWAAYRRSDRPEAPLPAPAAVPGMAPGVVWCEAGSGIADAARIAELRAAARQEARRSAEQSARSLRDQQIAAMDARAELAGAIVHDMNNTLGAVAGYADFLTADLPAGSPQADYADRILAAVDRGRKGLRRLAMASRAEPVQLRTEPVVRVLNEAAALLRAAPSVPSSLTVLSHPDAPDPRCDAMLLTRTLAGLAEELIEAAGRGADLRLCLSVAPSGAQAVDGSTPGGNAHEREIDGGDGKDGNGEDGNGDGDAVRAGWRMRTLLTPQAGLHTLFELRIDGRPLADDVLFAIVDPLLSTRARNRRGNEGHDEADAPPAALLTARRHDGGLSLLTHPGEGTAVRLRIPAVPPAQPRPAPVPPKHPIGPVVQVLVIEADPATGDRLQTGLERQGCEVSVCDDPRDALDVVADEPGFFDVVVIGPGLSALTAGAALVVRLKSLRPDLPCVTFAAEAVVGGDGPADLELPLPLDLPRLGRGVAALAAGRGERG</sequence>
<dbReference type="SMART" id="SM00388">
    <property type="entry name" value="HisKA"/>
    <property type="match status" value="1"/>
</dbReference>
<comment type="catalytic activity">
    <reaction evidence="1">
        <text>ATP + protein L-histidine = ADP + protein N-phospho-L-histidine.</text>
        <dbReference type="EC" id="2.7.13.3"/>
    </reaction>
</comment>
<evidence type="ECO:0000259" key="5">
    <source>
        <dbReference type="PROSITE" id="PS50110"/>
    </source>
</evidence>
<name>A0AAC8ZVJ7_9PROT</name>
<proteinExistence type="predicted"/>
<dbReference type="EMBL" id="CP012404">
    <property type="protein sequence ID" value="ALG74094.1"/>
    <property type="molecule type" value="Genomic_DNA"/>
</dbReference>
<evidence type="ECO:0000313" key="6">
    <source>
        <dbReference type="EMBL" id="ALG74094.1"/>
    </source>
</evidence>
<dbReference type="CDD" id="cd00156">
    <property type="entry name" value="REC"/>
    <property type="match status" value="1"/>
</dbReference>
<dbReference type="AlphaFoldDB" id="A0AAC8ZVJ7"/>
<dbReference type="Proteomes" id="UP000069935">
    <property type="component" value="Chromosome 4"/>
</dbReference>
<dbReference type="EC" id="2.7.13.3" evidence="2"/>
<feature type="region of interest" description="Disordered" evidence="4">
    <location>
        <begin position="245"/>
        <end position="281"/>
    </location>
</feature>
<dbReference type="Gene3D" id="1.10.287.130">
    <property type="match status" value="1"/>
</dbReference>
<dbReference type="CDD" id="cd00082">
    <property type="entry name" value="HisKA"/>
    <property type="match status" value="1"/>
</dbReference>
<dbReference type="PROSITE" id="PS50110">
    <property type="entry name" value="RESPONSE_REGULATORY"/>
    <property type="match status" value="1"/>
</dbReference>
<feature type="compositionally biased region" description="Basic and acidic residues" evidence="4">
    <location>
        <begin position="257"/>
        <end position="271"/>
    </location>
</feature>
<dbReference type="PROSITE" id="PS51257">
    <property type="entry name" value="PROKAR_LIPOPROTEIN"/>
    <property type="match status" value="1"/>
</dbReference>
<dbReference type="InterPro" id="IPR001789">
    <property type="entry name" value="Sig_transdc_resp-reg_receiver"/>
</dbReference>
<gene>
    <name evidence="6" type="ORF">AL072_24150</name>
</gene>
<keyword evidence="7" id="KW-1185">Reference proteome</keyword>
<evidence type="ECO:0000256" key="3">
    <source>
        <dbReference type="PROSITE-ProRule" id="PRU00169"/>
    </source>
</evidence>
<dbReference type="GO" id="GO:0000155">
    <property type="term" value="F:phosphorelay sensor kinase activity"/>
    <property type="evidence" value="ECO:0007669"/>
    <property type="project" value="InterPro"/>
</dbReference>
<evidence type="ECO:0000256" key="4">
    <source>
        <dbReference type="SAM" id="MobiDB-lite"/>
    </source>
</evidence>
<dbReference type="InterPro" id="IPR003661">
    <property type="entry name" value="HisK_dim/P_dom"/>
</dbReference>
<evidence type="ECO:0000256" key="2">
    <source>
        <dbReference type="ARBA" id="ARBA00012438"/>
    </source>
</evidence>
<dbReference type="Gene3D" id="3.40.50.2300">
    <property type="match status" value="1"/>
</dbReference>
<dbReference type="InterPro" id="IPR036097">
    <property type="entry name" value="HisK_dim/P_sf"/>
</dbReference>
<dbReference type="KEGG" id="ati:AL072_24150"/>
<dbReference type="InterPro" id="IPR011006">
    <property type="entry name" value="CheY-like_superfamily"/>
</dbReference>